<sequence length="63" mass="7178">MQCCQSFQQIVNLPVISDSPKFVSETDAIQLKNYVKQATRLSYDIKSIWKALNKTSLLRATKS</sequence>
<accession>A0A087ULZ8</accession>
<dbReference type="EMBL" id="KK120495">
    <property type="protein sequence ID" value="KFM78387.1"/>
    <property type="molecule type" value="Genomic_DNA"/>
</dbReference>
<evidence type="ECO:0000313" key="1">
    <source>
        <dbReference type="EMBL" id="KFM78387.1"/>
    </source>
</evidence>
<evidence type="ECO:0000313" key="2">
    <source>
        <dbReference type="Proteomes" id="UP000054359"/>
    </source>
</evidence>
<proteinExistence type="predicted"/>
<reference evidence="1 2" key="1">
    <citation type="submission" date="2013-11" db="EMBL/GenBank/DDBJ databases">
        <title>Genome sequencing of Stegodyphus mimosarum.</title>
        <authorList>
            <person name="Bechsgaard J."/>
        </authorList>
    </citation>
    <scope>NUCLEOTIDE SEQUENCE [LARGE SCALE GENOMIC DNA]</scope>
</reference>
<feature type="non-terminal residue" evidence="1">
    <location>
        <position position="63"/>
    </location>
</feature>
<dbReference type="AlphaFoldDB" id="A0A087ULZ8"/>
<keyword evidence="2" id="KW-1185">Reference proteome</keyword>
<name>A0A087ULZ8_STEMI</name>
<organism evidence="1 2">
    <name type="scientific">Stegodyphus mimosarum</name>
    <name type="common">African social velvet spider</name>
    <dbReference type="NCBI Taxonomy" id="407821"/>
    <lineage>
        <taxon>Eukaryota</taxon>
        <taxon>Metazoa</taxon>
        <taxon>Ecdysozoa</taxon>
        <taxon>Arthropoda</taxon>
        <taxon>Chelicerata</taxon>
        <taxon>Arachnida</taxon>
        <taxon>Araneae</taxon>
        <taxon>Araneomorphae</taxon>
        <taxon>Entelegynae</taxon>
        <taxon>Eresoidea</taxon>
        <taxon>Eresidae</taxon>
        <taxon>Stegodyphus</taxon>
    </lineage>
</organism>
<gene>
    <name evidence="1" type="ORF">X975_12434</name>
</gene>
<protein>
    <submittedName>
        <fullName evidence="1">Uncharacterized protein</fullName>
    </submittedName>
</protein>
<dbReference type="Proteomes" id="UP000054359">
    <property type="component" value="Unassembled WGS sequence"/>
</dbReference>